<accession>A0ABD0PFR6</accession>
<dbReference type="EMBL" id="JAMKFB020000016">
    <property type="protein sequence ID" value="KAL0172023.1"/>
    <property type="molecule type" value="Genomic_DNA"/>
</dbReference>
<organism evidence="1 2">
    <name type="scientific">Cirrhinus mrigala</name>
    <name type="common">Mrigala</name>
    <dbReference type="NCBI Taxonomy" id="683832"/>
    <lineage>
        <taxon>Eukaryota</taxon>
        <taxon>Metazoa</taxon>
        <taxon>Chordata</taxon>
        <taxon>Craniata</taxon>
        <taxon>Vertebrata</taxon>
        <taxon>Euteleostomi</taxon>
        <taxon>Actinopterygii</taxon>
        <taxon>Neopterygii</taxon>
        <taxon>Teleostei</taxon>
        <taxon>Ostariophysi</taxon>
        <taxon>Cypriniformes</taxon>
        <taxon>Cyprinidae</taxon>
        <taxon>Labeoninae</taxon>
        <taxon>Labeonini</taxon>
        <taxon>Cirrhinus</taxon>
    </lineage>
</organism>
<keyword evidence="2" id="KW-1185">Reference proteome</keyword>
<reference evidence="1 2" key="1">
    <citation type="submission" date="2024-05" db="EMBL/GenBank/DDBJ databases">
        <title>Genome sequencing and assembly of Indian major carp, Cirrhinus mrigala (Hamilton, 1822).</title>
        <authorList>
            <person name="Mohindra V."/>
            <person name="Chowdhury L.M."/>
            <person name="Lal K."/>
            <person name="Jena J.K."/>
        </authorList>
    </citation>
    <scope>NUCLEOTIDE SEQUENCE [LARGE SCALE GENOMIC DNA]</scope>
    <source>
        <strain evidence="1">CM1030</strain>
        <tissue evidence="1">Blood</tissue>
    </source>
</reference>
<gene>
    <name evidence="1" type="ORF">M9458_032334</name>
</gene>
<feature type="non-terminal residue" evidence="1">
    <location>
        <position position="1"/>
    </location>
</feature>
<evidence type="ECO:0000313" key="1">
    <source>
        <dbReference type="EMBL" id="KAL0172023.1"/>
    </source>
</evidence>
<sequence>AGGNLCVTVSMRAAAHGVRMPDGIVAAYPATLLTVYASPSRLLTLMDPLLPLSVLSRCLSAYAG</sequence>
<dbReference type="InterPro" id="IPR029058">
    <property type="entry name" value="AB_hydrolase_fold"/>
</dbReference>
<dbReference type="PANTHER" id="PTHR23025:SF1">
    <property type="entry name" value="HORMONE-SENSITIVE LIPASE"/>
    <property type="match status" value="1"/>
</dbReference>
<dbReference type="PANTHER" id="PTHR23025">
    <property type="entry name" value="TRIACYLGLYCEROL LIPASE"/>
    <property type="match status" value="1"/>
</dbReference>
<dbReference type="SUPFAM" id="SSF53474">
    <property type="entry name" value="alpha/beta-Hydrolases"/>
    <property type="match status" value="1"/>
</dbReference>
<comment type="caution">
    <text evidence="1">The sequence shown here is derived from an EMBL/GenBank/DDBJ whole genome shotgun (WGS) entry which is preliminary data.</text>
</comment>
<dbReference type="Proteomes" id="UP001529510">
    <property type="component" value="Unassembled WGS sequence"/>
</dbReference>
<proteinExistence type="predicted"/>
<evidence type="ECO:0000313" key="2">
    <source>
        <dbReference type="Proteomes" id="UP001529510"/>
    </source>
</evidence>
<feature type="non-terminal residue" evidence="1">
    <location>
        <position position="64"/>
    </location>
</feature>
<dbReference type="AlphaFoldDB" id="A0ABD0PFR6"/>
<dbReference type="Gene3D" id="3.40.50.1820">
    <property type="entry name" value="alpha/beta hydrolase"/>
    <property type="match status" value="1"/>
</dbReference>
<name>A0ABD0PFR6_CIRMR</name>
<protein>
    <submittedName>
        <fullName evidence="1">Uncharacterized protein</fullName>
    </submittedName>
</protein>